<sequence>MSHPDMLERIVDWARARPEVRALVLTGSKAQPGASIDSLSDIDIEVVVADVQEFMAGGQWWNELGEVWTTQVVPALAAAATQTYPMVGVIYAGATTVDFTVIDAQRLSDMAEGGELDRVYAPGYRVLLDPDGLTDALPKPSGGGVEPAVLTPDGFRAVADAFWFEALRVPKYLIRGELWEAKSREWTMKQHLLVMVEWHAVVTAGYPFDGYHKGRHLSRWVDARTWQQAHEVFGRFEAADAWRALEASVRLFDRLACEAAREWGLQYPTAADEAIAAHLRTLADEHSAQTSPRIMPNSLVKSFPTAR</sequence>
<dbReference type="RefSeq" id="WP_311422239.1">
    <property type="nucleotide sequence ID" value="NZ_JAVREH010000006.1"/>
</dbReference>
<evidence type="ECO:0000313" key="1">
    <source>
        <dbReference type="EMBL" id="MDT0261083.1"/>
    </source>
</evidence>
<gene>
    <name evidence="1" type="ORF">RM423_06705</name>
</gene>
<proteinExistence type="predicted"/>
<dbReference type="Pfam" id="PF04439">
    <property type="entry name" value="Adenyl_transf"/>
    <property type="match status" value="1"/>
</dbReference>
<organism evidence="1 2">
    <name type="scientific">Jatrophihabitans lederbergiae</name>
    <dbReference type="NCBI Taxonomy" id="3075547"/>
    <lineage>
        <taxon>Bacteria</taxon>
        <taxon>Bacillati</taxon>
        <taxon>Actinomycetota</taxon>
        <taxon>Actinomycetes</taxon>
        <taxon>Jatrophihabitantales</taxon>
        <taxon>Jatrophihabitantaceae</taxon>
        <taxon>Jatrophihabitans</taxon>
    </lineage>
</organism>
<dbReference type="Gene3D" id="1.20.120.330">
    <property type="entry name" value="Nucleotidyltransferases domain 2"/>
    <property type="match status" value="1"/>
</dbReference>
<protein>
    <submittedName>
        <fullName evidence="1">Aminoglycoside 6-adenylyltransferase</fullName>
    </submittedName>
</protein>
<dbReference type="Gene3D" id="3.30.460.10">
    <property type="entry name" value="Beta Polymerase, domain 2"/>
    <property type="match status" value="1"/>
</dbReference>
<dbReference type="InterPro" id="IPR007530">
    <property type="entry name" value="Aminoglycoside_adenylylTfrase"/>
</dbReference>
<evidence type="ECO:0000313" key="2">
    <source>
        <dbReference type="Proteomes" id="UP001183176"/>
    </source>
</evidence>
<dbReference type="EMBL" id="JAVREH010000006">
    <property type="protein sequence ID" value="MDT0261083.1"/>
    <property type="molecule type" value="Genomic_DNA"/>
</dbReference>
<name>A0ABU2J9X0_9ACTN</name>
<keyword evidence="2" id="KW-1185">Reference proteome</keyword>
<accession>A0ABU2J9X0</accession>
<dbReference type="InterPro" id="IPR043519">
    <property type="entry name" value="NT_sf"/>
</dbReference>
<dbReference type="SUPFAM" id="SSF81631">
    <property type="entry name" value="PAP/OAS1 substrate-binding domain"/>
    <property type="match status" value="1"/>
</dbReference>
<reference evidence="2" key="1">
    <citation type="submission" date="2023-07" db="EMBL/GenBank/DDBJ databases">
        <title>30 novel species of actinomycetes from the DSMZ collection.</title>
        <authorList>
            <person name="Nouioui I."/>
        </authorList>
    </citation>
    <scope>NUCLEOTIDE SEQUENCE [LARGE SCALE GENOMIC DNA]</scope>
    <source>
        <strain evidence="2">DSM 44399</strain>
    </source>
</reference>
<comment type="caution">
    <text evidence="1">The sequence shown here is derived from an EMBL/GenBank/DDBJ whole genome shotgun (WGS) entry which is preliminary data.</text>
</comment>
<dbReference type="SUPFAM" id="SSF81301">
    <property type="entry name" value="Nucleotidyltransferase"/>
    <property type="match status" value="1"/>
</dbReference>
<dbReference type="Proteomes" id="UP001183176">
    <property type="component" value="Unassembled WGS sequence"/>
</dbReference>